<feature type="region of interest" description="Disordered" evidence="17">
    <location>
        <begin position="766"/>
        <end position="877"/>
    </location>
</feature>
<dbReference type="PANTHER" id="PTHR47959:SF8">
    <property type="entry name" value="RNA HELICASE"/>
    <property type="match status" value="1"/>
</dbReference>
<comment type="subcellular location">
    <subcellularLocation>
        <location evidence="1">Nucleus</location>
        <location evidence="1">Nucleolus</location>
    </subcellularLocation>
</comment>
<dbReference type="InterPro" id="IPR014014">
    <property type="entry name" value="RNA_helicase_DEAD_Q_motif"/>
</dbReference>
<keyword evidence="8" id="KW-0067">ATP-binding</keyword>
<dbReference type="Pfam" id="PF08147">
    <property type="entry name" value="DBP10CT"/>
    <property type="match status" value="1"/>
</dbReference>
<protein>
    <recommendedName>
        <fullName evidence="14">ATP-dependent RNA helicase DDX54</fullName>
        <ecNumber evidence="3">3.6.4.13</ecNumber>
    </recommendedName>
    <alternativeName>
        <fullName evidence="15">DEAD box protein 54</fullName>
    </alternativeName>
</protein>
<feature type="domain" description="DEAD-box RNA helicase Q" evidence="20">
    <location>
        <begin position="96"/>
        <end position="124"/>
    </location>
</feature>
<evidence type="ECO:0000256" key="17">
    <source>
        <dbReference type="SAM" id="MobiDB-lite"/>
    </source>
</evidence>
<dbReference type="GO" id="GO:0016887">
    <property type="term" value="F:ATP hydrolysis activity"/>
    <property type="evidence" value="ECO:0007669"/>
    <property type="project" value="RHEA"/>
</dbReference>
<reference evidence="21" key="1">
    <citation type="submission" date="2025-08" db="UniProtKB">
        <authorList>
            <consortium name="Ensembl"/>
        </authorList>
    </citation>
    <scope>IDENTIFICATION</scope>
</reference>
<accession>A0A2K5Q228</accession>
<evidence type="ECO:0000256" key="15">
    <source>
        <dbReference type="ARBA" id="ARBA00075544"/>
    </source>
</evidence>
<dbReference type="SMART" id="SM01123">
    <property type="entry name" value="DBP10CT"/>
    <property type="match status" value="1"/>
</dbReference>
<dbReference type="InterPro" id="IPR001650">
    <property type="entry name" value="Helicase_C-like"/>
</dbReference>
<evidence type="ECO:0000256" key="6">
    <source>
        <dbReference type="ARBA" id="ARBA00022801"/>
    </source>
</evidence>
<evidence type="ECO:0000259" key="19">
    <source>
        <dbReference type="PROSITE" id="PS51194"/>
    </source>
</evidence>
<dbReference type="InterPro" id="IPR050079">
    <property type="entry name" value="DEAD_box_RNA_helicase"/>
</dbReference>
<evidence type="ECO:0000256" key="7">
    <source>
        <dbReference type="ARBA" id="ARBA00022806"/>
    </source>
</evidence>
<evidence type="ECO:0000313" key="21">
    <source>
        <dbReference type="Ensembl" id="ENSCCAP00000009943.1"/>
    </source>
</evidence>
<feature type="compositionally biased region" description="Basic residues" evidence="17">
    <location>
        <begin position="866"/>
        <end position="877"/>
    </location>
</feature>
<proteinExistence type="inferred from homology"/>
<evidence type="ECO:0000256" key="9">
    <source>
        <dbReference type="ARBA" id="ARBA00022884"/>
    </source>
</evidence>
<dbReference type="InterPro" id="IPR014001">
    <property type="entry name" value="Helicase_ATP-bd"/>
</dbReference>
<feature type="compositionally biased region" description="Basic and acidic residues" evidence="17">
    <location>
        <begin position="783"/>
        <end position="792"/>
    </location>
</feature>
<evidence type="ECO:0000256" key="11">
    <source>
        <dbReference type="ARBA" id="ARBA00047984"/>
    </source>
</evidence>
<evidence type="ECO:0000259" key="18">
    <source>
        <dbReference type="PROSITE" id="PS51192"/>
    </source>
</evidence>
<sequence length="877" mass="97810">MAAGKRPAAGPRSSAAMAQWRKKKGLRKRRGTASKARGSDSQDGEFEIQAEDDTRARKLGPGRPLPTFPTSECTSDVEPDTREMVRAQNKKKKKSGGFQSMGLSYPVFKGIMKKGYKVPTPIQRKTIPVILDGKDVVAMARTGSGKTACFLLPMFERLKTHSAQTGARALILSPTRELALQTLKFTKELGKFTGLKTALILGGDRMEDQFAALHENPDIIIATPGRLVHVAVEMNLKLQSVEYVVFDEADRLFEMGFAEQLQEIIARLPGGHQTVLFSATLPKLLVEFARAGLTEPMLIRLDVDAKLNEQLKTSFFLVREDTKAAVLLHLLRNVVRPQDQTVVFVATKHHAEYLTELLTTQRVSCAHIYSALDPTARKINLAKFTLGKCSALIVTDLAARGLDIPLLDNVINYSFPAKSKLFLHRVGRVARAGRSGTAYSLVAPDEIPYLLDLHLFLGRPLTLARPLKEPSGAAGVDGMLGRVPQSVVDEEDGGLQSTLEASLELRGLARVADNAQQQYVRSRPAPSPESIKRAKELDLAGLGLHPLFSSRFAEEELQRLRLVDSIKNYRSRATIFEINASSRDLCSQVMRAKRQKDRKAIARFQQGQQGRQEHEEGPVGPALSRPALQEKQPEEEEAGESVEDVFSEVLGRKRPRSGPDRGAKRQREAARQRDQEFYIPYRPKDFDMAGWVLGGAAGAFEQQAAGAVLDLMGDEAQNLTRGRQQLKWDRKKKRFVGQSGQEDKKKIKTESGRYISSSYKRDLYQKWKQKQKIDDRDSDEEGASDRRGPERRGGKRGRGQGASQPRAPGTPAGRVRPELKTKQQILKQRRRAQKLRFLQRGGLKQLSARNRRRAQELQQGAFGRGARSKKGKMRKRM</sequence>
<keyword evidence="6" id="KW-0378">Hydrolase</keyword>
<comment type="function">
    <text evidence="12">Has RNA-dependent ATPase activity. Represses the transcriptional activity of nuclear receptors.</text>
</comment>
<keyword evidence="7" id="KW-0347">Helicase</keyword>
<dbReference type="CDD" id="cd17959">
    <property type="entry name" value="DEADc_DDX54"/>
    <property type="match status" value="1"/>
</dbReference>
<feature type="region of interest" description="Disordered" evidence="17">
    <location>
        <begin position="721"/>
        <end position="752"/>
    </location>
</feature>
<dbReference type="PROSITE" id="PS51194">
    <property type="entry name" value="HELICASE_CTER"/>
    <property type="match status" value="1"/>
</dbReference>
<evidence type="ECO:0000256" key="8">
    <source>
        <dbReference type="ARBA" id="ARBA00022840"/>
    </source>
</evidence>
<gene>
    <name evidence="21" type="primary">DDX54</name>
</gene>
<evidence type="ECO:0000256" key="14">
    <source>
        <dbReference type="ARBA" id="ARBA00068312"/>
    </source>
</evidence>
<dbReference type="InterPro" id="IPR012541">
    <property type="entry name" value="DBP10_C"/>
</dbReference>
<feature type="compositionally biased region" description="Acidic residues" evidence="17">
    <location>
        <begin position="633"/>
        <end position="646"/>
    </location>
</feature>
<dbReference type="PROSITE" id="PS00039">
    <property type="entry name" value="DEAD_ATP_HELICASE"/>
    <property type="match status" value="1"/>
</dbReference>
<dbReference type="InterPro" id="IPR000629">
    <property type="entry name" value="RNA-helicase_DEAD-box_CS"/>
</dbReference>
<dbReference type="EC" id="3.6.4.13" evidence="3"/>
<dbReference type="GO" id="GO:0005730">
    <property type="term" value="C:nucleolus"/>
    <property type="evidence" value="ECO:0007669"/>
    <property type="project" value="UniProtKB-SubCell"/>
</dbReference>
<evidence type="ECO:0000256" key="10">
    <source>
        <dbReference type="ARBA" id="ARBA00023242"/>
    </source>
</evidence>
<dbReference type="Proteomes" id="UP000233040">
    <property type="component" value="Unassembled WGS sequence"/>
</dbReference>
<feature type="compositionally biased region" description="Basic and acidic residues" evidence="17">
    <location>
        <begin position="766"/>
        <end position="775"/>
    </location>
</feature>
<feature type="region of interest" description="Disordered" evidence="17">
    <location>
        <begin position="1"/>
        <end position="78"/>
    </location>
</feature>
<dbReference type="InterPro" id="IPR027417">
    <property type="entry name" value="P-loop_NTPase"/>
</dbReference>
<evidence type="ECO:0000256" key="5">
    <source>
        <dbReference type="ARBA" id="ARBA00022741"/>
    </source>
</evidence>
<keyword evidence="10" id="KW-0539">Nucleus</keyword>
<dbReference type="InterPro" id="IPR033517">
    <property type="entry name" value="DDX54/DBP10_DEAD-box_helicase"/>
</dbReference>
<dbReference type="PROSITE" id="PS51195">
    <property type="entry name" value="Q_MOTIF"/>
    <property type="match status" value="1"/>
</dbReference>
<evidence type="ECO:0000256" key="2">
    <source>
        <dbReference type="ARBA" id="ARBA00010379"/>
    </source>
</evidence>
<keyword evidence="4" id="KW-0597">Phosphoprotein</keyword>
<dbReference type="GO" id="GO:0003724">
    <property type="term" value="F:RNA helicase activity"/>
    <property type="evidence" value="ECO:0007669"/>
    <property type="project" value="UniProtKB-EC"/>
</dbReference>
<dbReference type="FunFam" id="3.40.50.300:FF:000784">
    <property type="entry name" value="ATP-dependent RNA helicase DDX54"/>
    <property type="match status" value="1"/>
</dbReference>
<keyword evidence="5" id="KW-0547">Nucleotide-binding</keyword>
<dbReference type="GO" id="GO:0005829">
    <property type="term" value="C:cytosol"/>
    <property type="evidence" value="ECO:0007669"/>
    <property type="project" value="TreeGrafter"/>
</dbReference>
<feature type="short sequence motif" description="Q motif" evidence="16">
    <location>
        <begin position="96"/>
        <end position="124"/>
    </location>
</feature>
<feature type="region of interest" description="Disordered" evidence="17">
    <location>
        <begin position="597"/>
        <end position="676"/>
    </location>
</feature>
<dbReference type="Ensembl" id="ENSCCAT00000027330.1">
    <property type="protein sequence ID" value="ENSCCAP00000009943.1"/>
    <property type="gene ID" value="ENSCCAG00000022625.1"/>
</dbReference>
<organism evidence="21 22">
    <name type="scientific">Cebus imitator</name>
    <name type="common">Panamanian white-faced capuchin</name>
    <name type="synonym">Cebus capucinus imitator</name>
    <dbReference type="NCBI Taxonomy" id="2715852"/>
    <lineage>
        <taxon>Eukaryota</taxon>
        <taxon>Metazoa</taxon>
        <taxon>Chordata</taxon>
        <taxon>Craniata</taxon>
        <taxon>Vertebrata</taxon>
        <taxon>Euteleostomi</taxon>
        <taxon>Mammalia</taxon>
        <taxon>Eutheria</taxon>
        <taxon>Euarchontoglires</taxon>
        <taxon>Primates</taxon>
        <taxon>Haplorrhini</taxon>
        <taxon>Platyrrhini</taxon>
        <taxon>Cebidae</taxon>
        <taxon>Cebinae</taxon>
        <taxon>Cebus</taxon>
    </lineage>
</organism>
<dbReference type="Pfam" id="PF00270">
    <property type="entry name" value="DEAD"/>
    <property type="match status" value="1"/>
</dbReference>
<evidence type="ECO:0000256" key="12">
    <source>
        <dbReference type="ARBA" id="ARBA00055126"/>
    </source>
</evidence>
<feature type="compositionally biased region" description="Basic and acidic residues" evidence="17">
    <location>
        <begin position="741"/>
        <end position="751"/>
    </location>
</feature>
<dbReference type="Pfam" id="PF00271">
    <property type="entry name" value="Helicase_C"/>
    <property type="match status" value="1"/>
</dbReference>
<dbReference type="GeneTree" id="ENSGT00550000075100"/>
<dbReference type="CDD" id="cd18787">
    <property type="entry name" value="SF2_C_DEAD"/>
    <property type="match status" value="1"/>
</dbReference>
<dbReference type="GO" id="GO:0005524">
    <property type="term" value="F:ATP binding"/>
    <property type="evidence" value="ECO:0007669"/>
    <property type="project" value="UniProtKB-KW"/>
</dbReference>
<comment type="subunit">
    <text evidence="13">Interacts in a hormone-dependent manner with nuclear receptors.</text>
</comment>
<dbReference type="InterPro" id="IPR011545">
    <property type="entry name" value="DEAD/DEAH_box_helicase_dom"/>
</dbReference>
<dbReference type="FunFam" id="3.40.50.300:FF:000865">
    <property type="entry name" value="ATP-dependent RNA helicase DDX54"/>
    <property type="match status" value="1"/>
</dbReference>
<dbReference type="GO" id="GO:0003723">
    <property type="term" value="F:RNA binding"/>
    <property type="evidence" value="ECO:0007669"/>
    <property type="project" value="UniProtKB-KW"/>
</dbReference>
<dbReference type="PANTHER" id="PTHR47959">
    <property type="entry name" value="ATP-DEPENDENT RNA HELICASE RHLE-RELATED"/>
    <property type="match status" value="1"/>
</dbReference>
<keyword evidence="9" id="KW-0694">RNA-binding</keyword>
<feature type="compositionally biased region" description="Acidic residues" evidence="17">
    <location>
        <begin position="42"/>
        <end position="51"/>
    </location>
</feature>
<evidence type="ECO:0000256" key="13">
    <source>
        <dbReference type="ARBA" id="ARBA00064259"/>
    </source>
</evidence>
<evidence type="ECO:0000259" key="20">
    <source>
        <dbReference type="PROSITE" id="PS51195"/>
    </source>
</evidence>
<reference evidence="21" key="2">
    <citation type="submission" date="2025-09" db="UniProtKB">
        <authorList>
            <consortium name="Ensembl"/>
        </authorList>
    </citation>
    <scope>IDENTIFICATION</scope>
</reference>
<dbReference type="SMART" id="SM00487">
    <property type="entry name" value="DEXDc"/>
    <property type="match status" value="1"/>
</dbReference>
<dbReference type="AlphaFoldDB" id="A0A2K5Q228"/>
<comment type="similarity">
    <text evidence="2">Belongs to the DEAD box helicase family. DDX54/DBP10 subfamily.</text>
</comment>
<comment type="catalytic activity">
    <reaction evidence="11">
        <text>ATP + H2O = ADP + phosphate + H(+)</text>
        <dbReference type="Rhea" id="RHEA:13065"/>
        <dbReference type="ChEBI" id="CHEBI:15377"/>
        <dbReference type="ChEBI" id="CHEBI:15378"/>
        <dbReference type="ChEBI" id="CHEBI:30616"/>
        <dbReference type="ChEBI" id="CHEBI:43474"/>
        <dbReference type="ChEBI" id="CHEBI:456216"/>
        <dbReference type="EC" id="3.6.4.13"/>
    </reaction>
</comment>
<dbReference type="Gene3D" id="3.40.50.300">
    <property type="entry name" value="P-loop containing nucleotide triphosphate hydrolases"/>
    <property type="match status" value="2"/>
</dbReference>
<feature type="domain" description="Helicase C-terminal" evidence="19">
    <location>
        <begin position="326"/>
        <end position="473"/>
    </location>
</feature>
<feature type="compositionally biased region" description="Basic residues" evidence="17">
    <location>
        <begin position="20"/>
        <end position="32"/>
    </location>
</feature>
<dbReference type="PROSITE" id="PS51192">
    <property type="entry name" value="HELICASE_ATP_BIND_1"/>
    <property type="match status" value="1"/>
</dbReference>
<dbReference type="SUPFAM" id="SSF52540">
    <property type="entry name" value="P-loop containing nucleoside triphosphate hydrolases"/>
    <property type="match status" value="2"/>
</dbReference>
<evidence type="ECO:0000256" key="16">
    <source>
        <dbReference type="PROSITE-ProRule" id="PRU00552"/>
    </source>
</evidence>
<name>A0A2K5Q228_CEBIM</name>
<evidence type="ECO:0000256" key="3">
    <source>
        <dbReference type="ARBA" id="ARBA00012552"/>
    </source>
</evidence>
<feature type="compositionally biased region" description="Basic and acidic residues" evidence="17">
    <location>
        <begin position="657"/>
        <end position="676"/>
    </location>
</feature>
<evidence type="ECO:0000256" key="1">
    <source>
        <dbReference type="ARBA" id="ARBA00004604"/>
    </source>
</evidence>
<evidence type="ECO:0000313" key="22">
    <source>
        <dbReference type="Proteomes" id="UP000233040"/>
    </source>
</evidence>
<evidence type="ECO:0000256" key="4">
    <source>
        <dbReference type="ARBA" id="ARBA00022553"/>
    </source>
</evidence>
<dbReference type="GO" id="GO:0006396">
    <property type="term" value="P:RNA processing"/>
    <property type="evidence" value="ECO:0007669"/>
    <property type="project" value="UniProtKB-ARBA"/>
</dbReference>
<keyword evidence="22" id="KW-1185">Reference proteome</keyword>
<dbReference type="SMART" id="SM00490">
    <property type="entry name" value="HELICc"/>
    <property type="match status" value="1"/>
</dbReference>
<feature type="domain" description="Helicase ATP-binding" evidence="18">
    <location>
        <begin position="127"/>
        <end position="299"/>
    </location>
</feature>